<dbReference type="RefSeq" id="WP_109572267.1">
    <property type="nucleotide sequence ID" value="NZ_UHJL01000001.1"/>
</dbReference>
<evidence type="ECO:0000313" key="3">
    <source>
        <dbReference type="Proteomes" id="UP000255423"/>
    </source>
</evidence>
<dbReference type="AlphaFoldDB" id="A0A380RWB6"/>
<evidence type="ECO:0000313" key="2">
    <source>
        <dbReference type="EMBL" id="SUQ19704.1"/>
    </source>
</evidence>
<name>A0A380RWB6_FIBSU</name>
<sequence>MKTKLLTSILMALTLAVSSHAELQGSQDYEPGQAEKSEWSALFGVSGGNSLIARDGTIFMNIRIGIALNPYISFGAYHSSIMSNVKNPKVHHSQMIDYHAFGVFAEPTVYRNGFFSISLPVSIGGGEVDFMDKGDEDGFKAEDGFFTADFSAQFNFRMTKLFEISIGGGYRLFAGIEENNLKNKDFRSPFGELRFTFKE</sequence>
<organism evidence="2 3">
    <name type="scientific">Fibrobacter succinogenes</name>
    <name type="common">Bacteroides succinogenes</name>
    <dbReference type="NCBI Taxonomy" id="833"/>
    <lineage>
        <taxon>Bacteria</taxon>
        <taxon>Pseudomonadati</taxon>
        <taxon>Fibrobacterota</taxon>
        <taxon>Fibrobacteria</taxon>
        <taxon>Fibrobacterales</taxon>
        <taxon>Fibrobacteraceae</taxon>
        <taxon>Fibrobacter</taxon>
    </lineage>
</organism>
<feature type="signal peptide" evidence="1">
    <location>
        <begin position="1"/>
        <end position="21"/>
    </location>
</feature>
<proteinExistence type="predicted"/>
<reference evidence="2 3" key="1">
    <citation type="submission" date="2017-08" db="EMBL/GenBank/DDBJ databases">
        <authorList>
            <person name="de Groot N.N."/>
        </authorList>
    </citation>
    <scope>NUCLEOTIDE SEQUENCE [LARGE SCALE GENOMIC DNA]</scope>
    <source>
        <strain evidence="2 3">HM2</strain>
    </source>
</reference>
<keyword evidence="1" id="KW-0732">Signal</keyword>
<gene>
    <name evidence="2" type="ORF">SAMN05661053_0944</name>
</gene>
<dbReference type="EMBL" id="UHJL01000001">
    <property type="protein sequence ID" value="SUQ19704.1"/>
    <property type="molecule type" value="Genomic_DNA"/>
</dbReference>
<accession>A0A380RWB6</accession>
<dbReference type="Proteomes" id="UP000255423">
    <property type="component" value="Unassembled WGS sequence"/>
</dbReference>
<feature type="chain" id="PRO_5016623795" description="Outer membrane protein beta-barrel domain-containing protein" evidence="1">
    <location>
        <begin position="22"/>
        <end position="199"/>
    </location>
</feature>
<evidence type="ECO:0000256" key="1">
    <source>
        <dbReference type="SAM" id="SignalP"/>
    </source>
</evidence>
<protein>
    <recommendedName>
        <fullName evidence="4">Outer membrane protein beta-barrel domain-containing protein</fullName>
    </recommendedName>
</protein>
<evidence type="ECO:0008006" key="4">
    <source>
        <dbReference type="Google" id="ProtNLM"/>
    </source>
</evidence>